<dbReference type="Proteomes" id="UP000070598">
    <property type="component" value="Unassembled WGS sequence"/>
</dbReference>
<evidence type="ECO:0000313" key="4">
    <source>
        <dbReference type="Proteomes" id="UP000070188"/>
    </source>
</evidence>
<dbReference type="EMBL" id="LAXD01000001">
    <property type="protein sequence ID" value="KWX01934.1"/>
    <property type="molecule type" value="Genomic_DNA"/>
</dbReference>
<name>A0A132MRT8_9ACTN</name>
<comment type="caution">
    <text evidence="1">The sequence shown here is derived from an EMBL/GenBank/DDBJ whole genome shotgun (WGS) entry which is preliminary data.</text>
</comment>
<evidence type="ECO:0000313" key="6">
    <source>
        <dbReference type="Proteomes" id="UP000070659"/>
    </source>
</evidence>
<organism evidence="1 6">
    <name type="scientific">Carbonactinospora thermoautotrophica</name>
    <dbReference type="NCBI Taxonomy" id="1469144"/>
    <lineage>
        <taxon>Bacteria</taxon>
        <taxon>Bacillati</taxon>
        <taxon>Actinomycetota</taxon>
        <taxon>Actinomycetes</taxon>
        <taxon>Kitasatosporales</taxon>
        <taxon>Carbonactinosporaceae</taxon>
        <taxon>Carbonactinospora</taxon>
    </lineage>
</organism>
<dbReference type="STRING" id="1469144.LI90_2969"/>
<reference evidence="5" key="1">
    <citation type="submission" date="2015-02" db="EMBL/GenBank/DDBJ databases">
        <title>Physiological reanalysis, assessment of diazotrophy, and genome sequences of multiple isolates of Streptomyces thermoautotrophicus.</title>
        <authorList>
            <person name="MacKellar D.C."/>
            <person name="Lieber L."/>
            <person name="Norman J."/>
            <person name="Bolger A."/>
            <person name="Tobin C."/>
            <person name="Murray J.W."/>
            <person name="Friesen M."/>
            <person name="Prell J."/>
        </authorList>
    </citation>
    <scope>NUCLEOTIDE SEQUENCE [LARGE SCALE GENOMIC DNA]</scope>
    <source>
        <strain evidence="5">UBT1</strain>
    </source>
</reference>
<evidence type="ECO:0000313" key="1">
    <source>
        <dbReference type="EMBL" id="KWX00112.1"/>
    </source>
</evidence>
<sequence>MIGIGVLGERGFRRYFAGRALSRFEDALVPLALAVLDLTGSATALGLALVAGRLPMNDHGLRVVTCSP</sequence>
<evidence type="ECO:0000313" key="3">
    <source>
        <dbReference type="EMBL" id="KWX07423.1"/>
    </source>
</evidence>
<evidence type="ECO:0000313" key="5">
    <source>
        <dbReference type="Proteomes" id="UP000070598"/>
    </source>
</evidence>
<keyword evidence="4" id="KW-1185">Reference proteome</keyword>
<dbReference type="EMBL" id="JYIK01001057">
    <property type="protein sequence ID" value="KWX07423.1"/>
    <property type="molecule type" value="Genomic_DNA"/>
</dbReference>
<evidence type="ECO:0000313" key="2">
    <source>
        <dbReference type="EMBL" id="KWX01934.1"/>
    </source>
</evidence>
<dbReference type="PATRIC" id="fig|1469144.10.peg.3201"/>
<reference evidence="4" key="4">
    <citation type="submission" date="2015-04" db="EMBL/GenBank/DDBJ databases">
        <title>Physiological reanalysis, assessment of diazotrophy, and genome sequences of multiple isolates of Streptomyces thermoautotrophicus.</title>
        <authorList>
            <person name="MacKellar D.C."/>
            <person name="Lieber L."/>
            <person name="Norman J."/>
            <person name="Bolger A."/>
            <person name="Tobin C."/>
            <person name="Murray J.W."/>
            <person name="Chang R."/>
            <person name="Ford T."/>
            <person name="Nguyen P.Q."/>
            <person name="Woodward J."/>
            <person name="Permingeat H."/>
            <person name="Joshi N.S."/>
            <person name="Silver P.A."/>
            <person name="Usadel B."/>
            <person name="Rutherford A.W."/>
            <person name="Friesen M."/>
            <person name="Prell J."/>
        </authorList>
    </citation>
    <scope>NUCLEOTIDE SEQUENCE [LARGE SCALE GENOMIC DNA]</scope>
    <source>
        <strain evidence="4">H1</strain>
    </source>
</reference>
<dbReference type="Proteomes" id="UP000070659">
    <property type="component" value="Unassembled WGS sequence"/>
</dbReference>
<dbReference type="Proteomes" id="UP000070188">
    <property type="component" value="Unassembled WGS sequence"/>
</dbReference>
<dbReference type="AlphaFoldDB" id="A0A132MRT8"/>
<reference evidence="2" key="3">
    <citation type="submission" date="2015-04" db="EMBL/GenBank/DDBJ databases">
        <title>Physiological reanalysis, assessment of diazotrophy, and genome sequences of multiple isolates of Streptomyces thermoautotrophicus.</title>
        <authorList>
            <person name="MacKellar D.C."/>
            <person name="Lieber L."/>
            <person name="Norman J."/>
            <person name="Bolger A."/>
            <person name="Tobin C."/>
            <person name="Murray J.W."/>
            <person name="Woodward J."/>
            <person name="Friesen M."/>
            <person name="Prell J."/>
        </authorList>
    </citation>
    <scope>NUCLEOTIDE SEQUENCE [LARGE SCALE GENOMIC DNA]</scope>
    <source>
        <strain evidence="2">H1</strain>
    </source>
</reference>
<protein>
    <submittedName>
        <fullName evidence="1">Uncharacterized protein</fullName>
    </submittedName>
</protein>
<gene>
    <name evidence="2" type="ORF">LI90_2969</name>
    <name evidence="1" type="ORF">TH66_14380</name>
    <name evidence="3" type="ORF">TR74_18770</name>
</gene>
<dbReference type="RefSeq" id="WP_066888702.1">
    <property type="nucleotide sequence ID" value="NZ_JYIJ01000018.1"/>
</dbReference>
<accession>A0A132MRT8</accession>
<reference evidence="1 6" key="2">
    <citation type="submission" date="2015-02" db="EMBL/GenBank/DDBJ databases">
        <title>Physiological reanalysis, assessment of diazotrophy, and genome sequences of multiple isolates of Streptomyces thermoautotrophicus.</title>
        <authorList>
            <person name="MacKellar D.C."/>
            <person name="Lieber L."/>
            <person name="Norman J."/>
            <person name="Bolger A."/>
            <person name="Tobin C."/>
            <person name="Murray J.W."/>
            <person name="Prell J."/>
        </authorList>
    </citation>
    <scope>NUCLEOTIDE SEQUENCE [LARGE SCALE GENOMIC DNA]</scope>
    <source>
        <strain evidence="1 6">UBT1</strain>
    </source>
</reference>
<proteinExistence type="predicted"/>
<dbReference type="EMBL" id="JYIJ01000018">
    <property type="protein sequence ID" value="KWX00112.1"/>
    <property type="molecule type" value="Genomic_DNA"/>
</dbReference>